<keyword evidence="7 9" id="KW-1133">Transmembrane helix</keyword>
<feature type="transmembrane region" description="Helical" evidence="9">
    <location>
        <begin position="181"/>
        <end position="201"/>
    </location>
</feature>
<comment type="subcellular location">
    <subcellularLocation>
        <location evidence="1">Cell membrane</location>
        <topology evidence="1">Multi-pass membrane protein</topology>
    </subcellularLocation>
</comment>
<dbReference type="RefSeq" id="WP_084828490.1">
    <property type="nucleotide sequence ID" value="NZ_CM002372.1"/>
</dbReference>
<sequence>MSDMSIISAILVVAVAFLAGLEGILDQFQFHQPLVACTLIGAATGNLTAGIMLGGSLQMITLAWANIGAAVAPDVALASVAAAIILVKGGKFTAEGIGVAIAIAILLAVAGLFLTMPVRTASIAFVHAADKAAEHGNIAGVERAYYLALLLQGLRIAVPAALLLAIPAQSVQHALGLMPDWLTHGLVVGGGMVVAVGYAMIINMMATREVWPFFAIGFALAAISQLTLIALSTIGVAIAFIYLNLSKQGGGNGGGNGGGTSSGSGDPIGDILEDY</sequence>
<dbReference type="InterPro" id="IPR004700">
    <property type="entry name" value="PTS_IIC_man"/>
</dbReference>
<evidence type="ECO:0000256" key="3">
    <source>
        <dbReference type="ARBA" id="ARBA00022475"/>
    </source>
</evidence>
<evidence type="ECO:0000256" key="6">
    <source>
        <dbReference type="ARBA" id="ARBA00022692"/>
    </source>
</evidence>
<keyword evidence="8 9" id="KW-0472">Membrane</keyword>
<organism evidence="10 11">
    <name type="scientific">Streptococcus thermophilus M17PTZA496</name>
    <dbReference type="NCBI Taxonomy" id="1433289"/>
    <lineage>
        <taxon>Bacteria</taxon>
        <taxon>Bacillati</taxon>
        <taxon>Bacillota</taxon>
        <taxon>Bacilli</taxon>
        <taxon>Lactobacillales</taxon>
        <taxon>Streptococcaceae</taxon>
        <taxon>Streptococcus</taxon>
    </lineage>
</organism>
<protein>
    <submittedName>
        <fullName evidence="10">PTS mannose transporter subunit IIC</fullName>
    </submittedName>
</protein>
<dbReference type="GO" id="GO:0005886">
    <property type="term" value="C:plasma membrane"/>
    <property type="evidence" value="ECO:0007669"/>
    <property type="project" value="UniProtKB-SubCell"/>
</dbReference>
<feature type="transmembrane region" description="Helical" evidence="9">
    <location>
        <begin position="33"/>
        <end position="55"/>
    </location>
</feature>
<feature type="transmembrane region" description="Helical" evidence="9">
    <location>
        <begin position="62"/>
        <end position="86"/>
    </location>
</feature>
<keyword evidence="4" id="KW-0762">Sugar transport</keyword>
<feature type="transmembrane region" description="Helical" evidence="9">
    <location>
        <begin position="92"/>
        <end position="114"/>
    </location>
</feature>
<name>A0A0E2Q323_STRTR</name>
<evidence type="ECO:0000256" key="2">
    <source>
        <dbReference type="ARBA" id="ARBA00022448"/>
    </source>
</evidence>
<dbReference type="PROSITE" id="PS51106">
    <property type="entry name" value="PTS_EIIC_TYPE_4"/>
    <property type="match status" value="1"/>
</dbReference>
<dbReference type="InterPro" id="IPR050303">
    <property type="entry name" value="GatZ_KbaZ_carbometab"/>
</dbReference>
<feature type="transmembrane region" description="Helical" evidence="9">
    <location>
        <begin position="144"/>
        <end position="166"/>
    </location>
</feature>
<reference evidence="11" key="1">
    <citation type="submission" date="2013-12" db="EMBL/GenBank/DDBJ databases">
        <title>Genome sequences of Streptococcus thermophilus strains MTH17CL396 and M17PTZA496 isolated from Fontina cheese in Valle d'Aosta region (Italy).</title>
        <authorList>
            <person name="Treu L."/>
            <person name="Giacomini A."/>
            <person name="Corich V."/>
            <person name="Vendramin V."/>
            <person name="Bovo B."/>
        </authorList>
    </citation>
    <scope>NUCLEOTIDE SEQUENCE [LARGE SCALE GENOMIC DNA]</scope>
    <source>
        <strain evidence="11">M17PTZA496</strain>
    </source>
</reference>
<dbReference type="PATRIC" id="fig|1433289.7.peg.374"/>
<evidence type="ECO:0000256" key="1">
    <source>
        <dbReference type="ARBA" id="ARBA00004651"/>
    </source>
</evidence>
<evidence type="ECO:0000256" key="7">
    <source>
        <dbReference type="ARBA" id="ARBA00022989"/>
    </source>
</evidence>
<evidence type="ECO:0000313" key="10">
    <source>
        <dbReference type="EMBL" id="ETW91535.1"/>
    </source>
</evidence>
<dbReference type="PANTHER" id="PTHR32502:SF25">
    <property type="entry name" value="PHOSPHOTRANSFERASE SYSTEM, MANNOSE-SPECIFIC EIIC"/>
    <property type="match status" value="1"/>
</dbReference>
<dbReference type="Pfam" id="PF03609">
    <property type="entry name" value="EII-Sor"/>
    <property type="match status" value="1"/>
</dbReference>
<dbReference type="HOGENOM" id="CLU_069101_0_0_9"/>
<dbReference type="Proteomes" id="UP000024559">
    <property type="component" value="Chromosome"/>
</dbReference>
<keyword evidence="6 9" id="KW-0812">Transmembrane</keyword>
<comment type="caution">
    <text evidence="10">The sequence shown here is derived from an EMBL/GenBank/DDBJ whole genome shotgun (WGS) entry which is preliminary data.</text>
</comment>
<dbReference type="EMBL" id="AZJT01000013">
    <property type="protein sequence ID" value="ETW91535.1"/>
    <property type="molecule type" value="Genomic_DNA"/>
</dbReference>
<evidence type="ECO:0000256" key="4">
    <source>
        <dbReference type="ARBA" id="ARBA00022597"/>
    </source>
</evidence>
<evidence type="ECO:0000256" key="8">
    <source>
        <dbReference type="ARBA" id="ARBA00023136"/>
    </source>
</evidence>
<keyword evidence="5" id="KW-0598">Phosphotransferase system</keyword>
<proteinExistence type="predicted"/>
<keyword evidence="3" id="KW-1003">Cell membrane</keyword>
<dbReference type="NCBIfam" id="NF011647">
    <property type="entry name" value="PRK15065.1"/>
    <property type="match status" value="1"/>
</dbReference>
<keyword evidence="2" id="KW-0813">Transport</keyword>
<gene>
    <name evidence="10" type="ORF">X841_01965</name>
</gene>
<evidence type="ECO:0000256" key="9">
    <source>
        <dbReference type="SAM" id="Phobius"/>
    </source>
</evidence>
<evidence type="ECO:0000313" key="11">
    <source>
        <dbReference type="Proteomes" id="UP000024559"/>
    </source>
</evidence>
<accession>A0A0E2Q323</accession>
<dbReference type="AlphaFoldDB" id="A0A0E2Q323"/>
<evidence type="ECO:0000256" key="5">
    <source>
        <dbReference type="ARBA" id="ARBA00022683"/>
    </source>
</evidence>
<dbReference type="GO" id="GO:0009401">
    <property type="term" value="P:phosphoenolpyruvate-dependent sugar phosphotransferase system"/>
    <property type="evidence" value="ECO:0007669"/>
    <property type="project" value="UniProtKB-KW"/>
</dbReference>
<feature type="transmembrane region" description="Helical" evidence="9">
    <location>
        <begin position="213"/>
        <end position="243"/>
    </location>
</feature>
<dbReference type="PANTHER" id="PTHR32502">
    <property type="entry name" value="N-ACETYLGALACTOSAMINE PERMEASE II COMPONENT-RELATED"/>
    <property type="match status" value="1"/>
</dbReference>